<feature type="transmembrane region" description="Helical" evidence="1">
    <location>
        <begin position="356"/>
        <end position="378"/>
    </location>
</feature>
<feature type="transmembrane region" description="Helical" evidence="1">
    <location>
        <begin position="313"/>
        <end position="329"/>
    </location>
</feature>
<feature type="domain" description="DUF7755" evidence="2">
    <location>
        <begin position="98"/>
        <end position="246"/>
    </location>
</feature>
<organism evidence="3 4">
    <name type="scientific">Psophocarpus tetragonolobus</name>
    <name type="common">Winged bean</name>
    <name type="synonym">Dolichos tetragonolobus</name>
    <dbReference type="NCBI Taxonomy" id="3891"/>
    <lineage>
        <taxon>Eukaryota</taxon>
        <taxon>Viridiplantae</taxon>
        <taxon>Streptophyta</taxon>
        <taxon>Embryophyta</taxon>
        <taxon>Tracheophyta</taxon>
        <taxon>Spermatophyta</taxon>
        <taxon>Magnoliopsida</taxon>
        <taxon>eudicotyledons</taxon>
        <taxon>Gunneridae</taxon>
        <taxon>Pentapetalae</taxon>
        <taxon>rosids</taxon>
        <taxon>fabids</taxon>
        <taxon>Fabales</taxon>
        <taxon>Fabaceae</taxon>
        <taxon>Papilionoideae</taxon>
        <taxon>50 kb inversion clade</taxon>
        <taxon>NPAAA clade</taxon>
        <taxon>indigoferoid/millettioid clade</taxon>
        <taxon>Phaseoleae</taxon>
        <taxon>Psophocarpus</taxon>
    </lineage>
</organism>
<reference evidence="3 4" key="1">
    <citation type="submission" date="2024-01" db="EMBL/GenBank/DDBJ databases">
        <title>The genomes of 5 underutilized Papilionoideae crops provide insights into root nodulation and disease resistanc.</title>
        <authorList>
            <person name="Jiang F."/>
        </authorList>
    </citation>
    <scope>NUCLEOTIDE SEQUENCE [LARGE SCALE GENOMIC DNA]</scope>
    <source>
        <strain evidence="3">DUOXIRENSHENG_FW03</strain>
        <tissue evidence="3">Leaves</tissue>
    </source>
</reference>
<keyword evidence="4" id="KW-1185">Reference proteome</keyword>
<dbReference type="Proteomes" id="UP001386955">
    <property type="component" value="Unassembled WGS sequence"/>
</dbReference>
<name>A0AAN9STF1_PSOTE</name>
<protein>
    <recommendedName>
        <fullName evidence="2">DUF7755 domain-containing protein</fullName>
    </recommendedName>
</protein>
<keyword evidence="1" id="KW-1133">Transmembrane helix</keyword>
<gene>
    <name evidence="3" type="ORF">VNO78_11314</name>
</gene>
<dbReference type="InterPro" id="IPR056657">
    <property type="entry name" value="DUF7755"/>
</dbReference>
<accession>A0AAN9STF1</accession>
<sequence length="422" mass="45865">MEGIPVRSVISSTSACHSHDFQRKTITQLSSSSITRFPTLNRYLPFAVRAKLYPTDFQDFQSYARPSNLLAASEVKVYTNTSVESISSPLKEDGSKNLFKVKLGTSKLYGSGVSNLNAGILLCLIDEDGSSILERIPVSLMMDHSTESGDMTNIDSLHFQRGSVDEFIFEGPKFARLEALWVSVESGQWRLGSVSLMVIGCEGKVSGPEDGVLRYTGFQYDFQIDDVLLGEGTDISMLELRPILVTELEGIDPISIFNKGLNDPTLLSSPKISNEESMREYADLKFSLLFYDAMLTLIGASVASLSAGEKTGIAFLIGGVGGFLYLLLLQRSVDELPASELITSNKRRTDELFRGVKGPIISVALALGLGVIVSRYSSGDLQVMLTPKDLIVGMIGFLACKVSVVLAAFKPITPGPKLPNDM</sequence>
<dbReference type="PANTHER" id="PTHR36330">
    <property type="entry name" value="LIPASE/LIPOOXYGENASE, PLAT/LH2 FAMILY PROTEIN"/>
    <property type="match status" value="1"/>
</dbReference>
<feature type="transmembrane region" description="Helical" evidence="1">
    <location>
        <begin position="390"/>
        <end position="409"/>
    </location>
</feature>
<dbReference type="AlphaFoldDB" id="A0AAN9STF1"/>
<evidence type="ECO:0000313" key="3">
    <source>
        <dbReference type="EMBL" id="KAK7400114.1"/>
    </source>
</evidence>
<dbReference type="EMBL" id="JAYMYS010000003">
    <property type="protein sequence ID" value="KAK7400114.1"/>
    <property type="molecule type" value="Genomic_DNA"/>
</dbReference>
<feature type="transmembrane region" description="Helical" evidence="1">
    <location>
        <begin position="288"/>
        <end position="307"/>
    </location>
</feature>
<keyword evidence="1" id="KW-0812">Transmembrane</keyword>
<dbReference type="Pfam" id="PF24938">
    <property type="entry name" value="DUF7755"/>
    <property type="match status" value="1"/>
</dbReference>
<dbReference type="PANTHER" id="PTHR36330:SF2">
    <property type="entry name" value="LIPASE_LIPOOXYGENASE, PLAT_LH2 FAMILY PROTEIN"/>
    <property type="match status" value="1"/>
</dbReference>
<evidence type="ECO:0000256" key="1">
    <source>
        <dbReference type="SAM" id="Phobius"/>
    </source>
</evidence>
<keyword evidence="1" id="KW-0472">Membrane</keyword>
<evidence type="ECO:0000313" key="4">
    <source>
        <dbReference type="Proteomes" id="UP001386955"/>
    </source>
</evidence>
<comment type="caution">
    <text evidence="3">The sequence shown here is derived from an EMBL/GenBank/DDBJ whole genome shotgun (WGS) entry which is preliminary data.</text>
</comment>
<evidence type="ECO:0000259" key="2">
    <source>
        <dbReference type="Pfam" id="PF24938"/>
    </source>
</evidence>
<proteinExistence type="predicted"/>